<dbReference type="RefSeq" id="WP_322540487.1">
    <property type="nucleotide sequence ID" value="NZ_JAXRVB010000008.1"/>
</dbReference>
<dbReference type="Pfam" id="PF05729">
    <property type="entry name" value="NACHT"/>
    <property type="match status" value="1"/>
</dbReference>
<dbReference type="EMBL" id="JAXRVB010000008">
    <property type="protein sequence ID" value="MDZ5764708.1"/>
    <property type="molecule type" value="Genomic_DNA"/>
</dbReference>
<sequence>MLALAALIVCAAVLQSAIDLQRAPCGLESFEKYEGGEEMAGESLGVLMAGAAVKGGTSTAVKLFLSEVVAPYLRGMNSKRSETQLKFRLSKYAKIIENKTRYVSTFASTSGLVAFDELYEPLRIRPSQTKKHFLIDSYPSELFRESRCIALTDDAGMGKSTLAKYIVRRAIVERKGIPLLIELRRLRSGQSIMSCLSDELAGGAVNSAEGEALVGLFERGNFIFVLDGFDEIEESLRPAVVDEVNSISARFQFCYFMLTSRPEYSVSLFPAFMQAEIVKLSRDQANSLIERCDAERGIAKILISRVDEANVSDFLGNPLLVTLLYRAFDYRNSVPPKRTIFFRQVYDALFQDHDLAKGDAFSRKKECGLDSEDFHKLLRALGFETFRCGRVSYGHDELMSFIDKAVGRSGFSVEPRKVLQDVLKAVPIFQKDGLEFRWSHKSFQEYFASQCILSDMGDLRSSIIERMFSSPEVSRYREVFRFFGEFDVGLIRELCIFPLLKELDEFAAGFDYKLASLHFAVYVYYISRVDGDDDAGSPNQVMRKYFGLDVAGRRMAVNRRSKSKSLFIGVMKDPGPKFLLLPVIDKKMFPFYLQSSIHSAAATKLAGFLGAENRHINPSLGELAELHAEVGSIECIEAAASLLGISRSTFDAVAEAEQKRIDAIAPSVLDDF</sequence>
<protein>
    <submittedName>
        <fullName evidence="2">NACHT domain-containing protein</fullName>
    </submittedName>
</protein>
<organism evidence="2 3">
    <name type="scientific">Stenotrophomonas maltophilia</name>
    <name type="common">Pseudomonas maltophilia</name>
    <name type="synonym">Xanthomonas maltophilia</name>
    <dbReference type="NCBI Taxonomy" id="40324"/>
    <lineage>
        <taxon>Bacteria</taxon>
        <taxon>Pseudomonadati</taxon>
        <taxon>Pseudomonadota</taxon>
        <taxon>Gammaproteobacteria</taxon>
        <taxon>Lysobacterales</taxon>
        <taxon>Lysobacteraceae</taxon>
        <taxon>Stenotrophomonas</taxon>
        <taxon>Stenotrophomonas maltophilia group</taxon>
    </lineage>
</organism>
<accession>A0AAJ2TLS2</accession>
<gene>
    <name evidence="2" type="ORF">U4I38_09500</name>
</gene>
<name>A0AAJ2TLS2_STEMA</name>
<comment type="caution">
    <text evidence="2">The sequence shown here is derived from an EMBL/GenBank/DDBJ whole genome shotgun (WGS) entry which is preliminary data.</text>
</comment>
<dbReference type="InterPro" id="IPR007111">
    <property type="entry name" value="NACHT_NTPase"/>
</dbReference>
<dbReference type="InterPro" id="IPR027417">
    <property type="entry name" value="P-loop_NTPase"/>
</dbReference>
<dbReference type="PANTHER" id="PTHR46312">
    <property type="entry name" value="NACHT DOMAIN-CONTAINING PROTEIN"/>
    <property type="match status" value="1"/>
</dbReference>
<dbReference type="SUPFAM" id="SSF52540">
    <property type="entry name" value="P-loop containing nucleoside triphosphate hydrolases"/>
    <property type="match status" value="1"/>
</dbReference>
<reference evidence="2" key="1">
    <citation type="submission" date="2023-12" db="EMBL/GenBank/DDBJ databases">
        <title>'Antibacterial potential of Stenotrophomonas maltophilia cystic fibrosis isolates' (manuscript under preparation).</title>
        <authorList>
            <person name="Crisan C.V."/>
            <person name="Pettis M."/>
            <person name="Goldberg J.B."/>
        </authorList>
    </citation>
    <scope>NUCLEOTIDE SEQUENCE</scope>
    <source>
        <strain evidence="2">CCV129</strain>
    </source>
</reference>
<evidence type="ECO:0000313" key="3">
    <source>
        <dbReference type="Proteomes" id="UP001288387"/>
    </source>
</evidence>
<dbReference type="Proteomes" id="UP001288387">
    <property type="component" value="Unassembled WGS sequence"/>
</dbReference>
<evidence type="ECO:0000259" key="1">
    <source>
        <dbReference type="Pfam" id="PF05729"/>
    </source>
</evidence>
<proteinExistence type="predicted"/>
<dbReference type="Gene3D" id="3.40.50.300">
    <property type="entry name" value="P-loop containing nucleotide triphosphate hydrolases"/>
    <property type="match status" value="1"/>
</dbReference>
<dbReference type="AlphaFoldDB" id="A0AAJ2TLS2"/>
<dbReference type="PANTHER" id="PTHR46312:SF2">
    <property type="entry name" value="NUCLEOTIDE-BINDING OLIGOMERIZATION DOMAIN-CONTAINING PROTEIN 2-LIKE"/>
    <property type="match status" value="1"/>
</dbReference>
<feature type="domain" description="NACHT" evidence="1">
    <location>
        <begin position="149"/>
        <end position="291"/>
    </location>
</feature>
<evidence type="ECO:0000313" key="2">
    <source>
        <dbReference type="EMBL" id="MDZ5764708.1"/>
    </source>
</evidence>